<accession>A0A077DDY0</accession>
<evidence type="ECO:0000313" key="3">
    <source>
        <dbReference type="Proteomes" id="UP000028945"/>
    </source>
</evidence>
<dbReference type="HOGENOM" id="CLU_192294_3_0_4"/>
<dbReference type="STRING" id="1072685.IX83_02520"/>
<keyword evidence="1" id="KW-1133">Transmembrane helix</keyword>
<keyword evidence="1" id="KW-0472">Membrane</keyword>
<keyword evidence="3" id="KW-1185">Reference proteome</keyword>
<evidence type="ECO:0000256" key="1">
    <source>
        <dbReference type="SAM" id="Phobius"/>
    </source>
</evidence>
<protein>
    <submittedName>
        <fullName evidence="2">Uncharacterized protein</fullName>
    </submittedName>
</protein>
<dbReference type="RefSeq" id="WP_038498807.1">
    <property type="nucleotide sequence ID" value="NZ_AFWK01000060.1"/>
</dbReference>
<dbReference type="KEGG" id="bpsi:IX83_02520"/>
<organism evidence="2 3">
    <name type="scientific">Basilea psittacipulmonis DSM 24701</name>
    <dbReference type="NCBI Taxonomy" id="1072685"/>
    <lineage>
        <taxon>Bacteria</taxon>
        <taxon>Pseudomonadati</taxon>
        <taxon>Pseudomonadota</taxon>
        <taxon>Betaproteobacteria</taxon>
        <taxon>Burkholderiales</taxon>
        <taxon>Alcaligenaceae</taxon>
        <taxon>Basilea</taxon>
    </lineage>
</organism>
<evidence type="ECO:0000313" key="2">
    <source>
        <dbReference type="EMBL" id="AIL32341.1"/>
    </source>
</evidence>
<dbReference type="OrthoDB" id="8604580at2"/>
<dbReference type="EMBL" id="CP009238">
    <property type="protein sequence ID" value="AIL32341.1"/>
    <property type="molecule type" value="Genomic_DNA"/>
</dbReference>
<sequence length="64" mass="7078">MENGVFGIDWGLLNGISIVLSLLVFFGIVAFAWSKGRSKDIERASQLPFDLPDEAETQHKGVKE</sequence>
<feature type="transmembrane region" description="Helical" evidence="1">
    <location>
        <begin position="12"/>
        <end position="33"/>
    </location>
</feature>
<dbReference type="Proteomes" id="UP000028945">
    <property type="component" value="Chromosome"/>
</dbReference>
<gene>
    <name evidence="2" type="ORF">IX83_02520</name>
</gene>
<reference evidence="2 3" key="1">
    <citation type="journal article" date="2014" name="BMC Genomics">
        <title>A genomic perspective on a new bacterial genus and species from the Alcaligenaceae family, Basilea psittacipulmonis.</title>
        <authorList>
            <person name="Whiteson K.L."/>
            <person name="Hernandez D."/>
            <person name="Lazarevic V."/>
            <person name="Gaia N."/>
            <person name="Farinelli L."/>
            <person name="Francois P."/>
            <person name="Pilo P."/>
            <person name="Frey J."/>
            <person name="Schrenzel J."/>
        </authorList>
    </citation>
    <scope>NUCLEOTIDE SEQUENCE [LARGE SCALE GENOMIC DNA]</scope>
    <source>
        <strain evidence="2 3">DSM 24701</strain>
    </source>
</reference>
<name>A0A077DDY0_9BURK</name>
<keyword evidence="1" id="KW-0812">Transmembrane</keyword>
<dbReference type="AlphaFoldDB" id="A0A077DDY0"/>
<proteinExistence type="predicted"/>